<evidence type="ECO:0000256" key="3">
    <source>
        <dbReference type="ARBA" id="ARBA00022741"/>
    </source>
</evidence>
<dbReference type="GO" id="GO:0016887">
    <property type="term" value="F:ATP hydrolysis activity"/>
    <property type="evidence" value="ECO:0007669"/>
    <property type="project" value="InterPro"/>
</dbReference>
<gene>
    <name evidence="7" type="ORF">H8D96_03385</name>
</gene>
<dbReference type="InterPro" id="IPR003439">
    <property type="entry name" value="ABC_transporter-like_ATP-bd"/>
</dbReference>
<dbReference type="PIRSF" id="PIRSF039137">
    <property type="entry name" value="ABC_branched_ATPase"/>
    <property type="match status" value="1"/>
</dbReference>
<evidence type="ECO:0000313" key="7">
    <source>
        <dbReference type="EMBL" id="MBC8430942.1"/>
    </source>
</evidence>
<evidence type="ECO:0000256" key="5">
    <source>
        <dbReference type="ARBA" id="ARBA00022970"/>
    </source>
</evidence>
<dbReference type="PROSITE" id="PS50893">
    <property type="entry name" value="ABC_TRANSPORTER_2"/>
    <property type="match status" value="1"/>
</dbReference>
<evidence type="ECO:0000259" key="6">
    <source>
        <dbReference type="PROSITE" id="PS50893"/>
    </source>
</evidence>
<keyword evidence="2" id="KW-0813">Transport</keyword>
<organism evidence="7 8">
    <name type="scientific">Candidatus Desulfatibia vada</name>
    <dbReference type="NCBI Taxonomy" id="2841696"/>
    <lineage>
        <taxon>Bacteria</taxon>
        <taxon>Pseudomonadati</taxon>
        <taxon>Thermodesulfobacteriota</taxon>
        <taxon>Desulfobacteria</taxon>
        <taxon>Desulfobacterales</taxon>
        <taxon>Desulfobacterales incertae sedis</taxon>
        <taxon>Candidatus Desulfatibia</taxon>
    </lineage>
</organism>
<sequence length="234" mass="25576">MLELKDVHTYYGNIHALKGVSCAIGAGDIACLIGANGAGKSTTLLTIFGVQRAAEGEIRFKGRPIHHLRPEQVAAQGISQTPEGRQIFPRMSTLENLEMGAYLRNDKAEIASDMEWVFSLFPVLKDRVRQLGGTLSGGEQQMLAIGRGLMSRPELLLLDEPSLGLAPKLVERIFETILEINKKGVTIFLVEQNAHMALSISDTGYVMETGRIVLTDKASALLQNEKVKKAYLGE</sequence>
<dbReference type="PANTHER" id="PTHR43820:SF4">
    <property type="entry name" value="HIGH-AFFINITY BRANCHED-CHAIN AMINO ACID TRANSPORT ATP-BINDING PROTEIN LIVF"/>
    <property type="match status" value="1"/>
</dbReference>
<name>A0A8J6TPV5_9BACT</name>
<dbReference type="InterPro" id="IPR030660">
    <property type="entry name" value="ABC_branched_ATPase_LivF/BraG"/>
</dbReference>
<dbReference type="GO" id="GO:0015658">
    <property type="term" value="F:branched-chain amino acid transmembrane transporter activity"/>
    <property type="evidence" value="ECO:0007669"/>
    <property type="project" value="InterPro"/>
</dbReference>
<protein>
    <submittedName>
        <fullName evidence="7">ABC transporter ATP-binding protein</fullName>
    </submittedName>
</protein>
<keyword evidence="5" id="KW-0029">Amino-acid transport</keyword>
<dbReference type="EMBL" id="JACNIG010000095">
    <property type="protein sequence ID" value="MBC8430942.1"/>
    <property type="molecule type" value="Genomic_DNA"/>
</dbReference>
<feature type="domain" description="ABC transporter" evidence="6">
    <location>
        <begin position="2"/>
        <end position="234"/>
    </location>
</feature>
<dbReference type="Proteomes" id="UP000605201">
    <property type="component" value="Unassembled WGS sequence"/>
</dbReference>
<dbReference type="CDD" id="cd03224">
    <property type="entry name" value="ABC_TM1139_LivF_branched"/>
    <property type="match status" value="1"/>
</dbReference>
<dbReference type="GO" id="GO:0015807">
    <property type="term" value="P:L-amino acid transport"/>
    <property type="evidence" value="ECO:0007669"/>
    <property type="project" value="TreeGrafter"/>
</dbReference>
<dbReference type="SMART" id="SM00382">
    <property type="entry name" value="AAA"/>
    <property type="match status" value="1"/>
</dbReference>
<accession>A0A8J6TPV5</accession>
<dbReference type="AlphaFoldDB" id="A0A8J6TPV5"/>
<dbReference type="SUPFAM" id="SSF52540">
    <property type="entry name" value="P-loop containing nucleoside triphosphate hydrolases"/>
    <property type="match status" value="1"/>
</dbReference>
<dbReference type="Pfam" id="PF00005">
    <property type="entry name" value="ABC_tran"/>
    <property type="match status" value="1"/>
</dbReference>
<dbReference type="InterPro" id="IPR052156">
    <property type="entry name" value="BCAA_Transport_ATP-bd_LivF"/>
</dbReference>
<reference evidence="7 8" key="1">
    <citation type="submission" date="2020-08" db="EMBL/GenBank/DDBJ databases">
        <title>Bridging the membrane lipid divide: bacteria of the FCB group superphylum have the potential to synthesize archaeal ether lipids.</title>
        <authorList>
            <person name="Villanueva L."/>
            <person name="Von Meijenfeldt F.A.B."/>
            <person name="Westbye A.B."/>
            <person name="Yadav S."/>
            <person name="Hopmans E.C."/>
            <person name="Dutilh B.E."/>
            <person name="Sinninghe Damste J.S."/>
        </authorList>
    </citation>
    <scope>NUCLEOTIDE SEQUENCE [LARGE SCALE GENOMIC DNA]</scope>
    <source>
        <strain evidence="7">NIOZ-UU17</strain>
    </source>
</reference>
<dbReference type="PANTHER" id="PTHR43820">
    <property type="entry name" value="HIGH-AFFINITY BRANCHED-CHAIN AMINO ACID TRANSPORT ATP-BINDING PROTEIN LIVF"/>
    <property type="match status" value="1"/>
</dbReference>
<dbReference type="PROSITE" id="PS00211">
    <property type="entry name" value="ABC_TRANSPORTER_1"/>
    <property type="match status" value="1"/>
</dbReference>
<evidence type="ECO:0000256" key="4">
    <source>
        <dbReference type="ARBA" id="ARBA00022840"/>
    </source>
</evidence>
<keyword evidence="4 7" id="KW-0067">ATP-binding</keyword>
<proteinExistence type="inferred from homology"/>
<dbReference type="InterPro" id="IPR027417">
    <property type="entry name" value="P-loop_NTPase"/>
</dbReference>
<comment type="similarity">
    <text evidence="1">Belongs to the ABC transporter superfamily.</text>
</comment>
<dbReference type="InterPro" id="IPR003593">
    <property type="entry name" value="AAA+_ATPase"/>
</dbReference>
<dbReference type="InterPro" id="IPR017871">
    <property type="entry name" value="ABC_transporter-like_CS"/>
</dbReference>
<comment type="caution">
    <text evidence="7">The sequence shown here is derived from an EMBL/GenBank/DDBJ whole genome shotgun (WGS) entry which is preliminary data.</text>
</comment>
<keyword evidence="3" id="KW-0547">Nucleotide-binding</keyword>
<evidence type="ECO:0000256" key="1">
    <source>
        <dbReference type="ARBA" id="ARBA00005417"/>
    </source>
</evidence>
<evidence type="ECO:0000256" key="2">
    <source>
        <dbReference type="ARBA" id="ARBA00022448"/>
    </source>
</evidence>
<dbReference type="GO" id="GO:0005524">
    <property type="term" value="F:ATP binding"/>
    <property type="evidence" value="ECO:0007669"/>
    <property type="project" value="UniProtKB-KW"/>
</dbReference>
<evidence type="ECO:0000313" key="8">
    <source>
        <dbReference type="Proteomes" id="UP000605201"/>
    </source>
</evidence>
<dbReference type="Gene3D" id="3.40.50.300">
    <property type="entry name" value="P-loop containing nucleotide triphosphate hydrolases"/>
    <property type="match status" value="1"/>
</dbReference>